<evidence type="ECO:0000256" key="3">
    <source>
        <dbReference type="ARBA" id="ARBA00012640"/>
    </source>
</evidence>
<name>A0A1F7IIB8_9BACT</name>
<comment type="pathway">
    <text evidence="2">Amino-acid biosynthesis; L-serine biosynthesis; L-serine from 3-phospho-D-glycerate: step 3/3.</text>
</comment>
<dbReference type="Pfam" id="PF08282">
    <property type="entry name" value="Hydrolase_3"/>
    <property type="match status" value="1"/>
</dbReference>
<evidence type="ECO:0000256" key="9">
    <source>
        <dbReference type="ARBA" id="ARBA00048138"/>
    </source>
</evidence>
<comment type="catalytic activity">
    <reaction evidence="10">
        <text>O-phospho-D-serine + H2O = D-serine + phosphate</text>
        <dbReference type="Rhea" id="RHEA:24873"/>
        <dbReference type="ChEBI" id="CHEBI:15377"/>
        <dbReference type="ChEBI" id="CHEBI:35247"/>
        <dbReference type="ChEBI" id="CHEBI:43474"/>
        <dbReference type="ChEBI" id="CHEBI:58680"/>
        <dbReference type="EC" id="3.1.3.3"/>
    </reaction>
</comment>
<evidence type="ECO:0000256" key="7">
    <source>
        <dbReference type="ARBA" id="ARBA00022842"/>
    </source>
</evidence>
<dbReference type="Proteomes" id="UP000178040">
    <property type="component" value="Unassembled WGS sequence"/>
</dbReference>
<evidence type="ECO:0000313" key="12">
    <source>
        <dbReference type="Proteomes" id="UP000178040"/>
    </source>
</evidence>
<proteinExistence type="predicted"/>
<keyword evidence="8" id="KW-0718">Serine biosynthesis</keyword>
<reference evidence="11 12" key="1">
    <citation type="journal article" date="2016" name="Nat. Commun.">
        <title>Thousands of microbial genomes shed light on interconnected biogeochemical processes in an aquifer system.</title>
        <authorList>
            <person name="Anantharaman K."/>
            <person name="Brown C.T."/>
            <person name="Hug L.A."/>
            <person name="Sharon I."/>
            <person name="Castelle C.J."/>
            <person name="Probst A.J."/>
            <person name="Thomas B.C."/>
            <person name="Singh A."/>
            <person name="Wilkins M.J."/>
            <person name="Karaoz U."/>
            <person name="Brodie E.L."/>
            <person name="Williams K.H."/>
            <person name="Hubbard S.S."/>
            <person name="Banfield J.F."/>
        </authorList>
    </citation>
    <scope>NUCLEOTIDE SEQUENCE [LARGE SCALE GENOMIC DNA]</scope>
</reference>
<evidence type="ECO:0000256" key="2">
    <source>
        <dbReference type="ARBA" id="ARBA00005135"/>
    </source>
</evidence>
<evidence type="ECO:0000256" key="4">
    <source>
        <dbReference type="ARBA" id="ARBA00022605"/>
    </source>
</evidence>
<dbReference type="GO" id="GO:0036424">
    <property type="term" value="F:L-phosphoserine phosphatase activity"/>
    <property type="evidence" value="ECO:0007669"/>
    <property type="project" value="TreeGrafter"/>
</dbReference>
<evidence type="ECO:0000313" key="11">
    <source>
        <dbReference type="EMBL" id="OGK43093.1"/>
    </source>
</evidence>
<dbReference type="AlphaFoldDB" id="A0A1F7IIB8"/>
<dbReference type="SUPFAM" id="SSF56784">
    <property type="entry name" value="HAD-like"/>
    <property type="match status" value="1"/>
</dbReference>
<accession>A0A1F7IIB8</accession>
<dbReference type="GO" id="GO:0005737">
    <property type="term" value="C:cytoplasm"/>
    <property type="evidence" value="ECO:0007669"/>
    <property type="project" value="TreeGrafter"/>
</dbReference>
<dbReference type="EMBL" id="MGAI01000059">
    <property type="protein sequence ID" value="OGK43093.1"/>
    <property type="molecule type" value="Genomic_DNA"/>
</dbReference>
<comment type="caution">
    <text evidence="11">The sequence shown here is derived from an EMBL/GenBank/DDBJ whole genome shotgun (WGS) entry which is preliminary data.</text>
</comment>
<dbReference type="GO" id="GO:0006564">
    <property type="term" value="P:L-serine biosynthetic process"/>
    <property type="evidence" value="ECO:0007669"/>
    <property type="project" value="UniProtKB-KW"/>
</dbReference>
<keyword evidence="6" id="KW-0378">Hydrolase</keyword>
<keyword evidence="7" id="KW-0460">Magnesium</keyword>
<evidence type="ECO:0000256" key="8">
    <source>
        <dbReference type="ARBA" id="ARBA00023299"/>
    </source>
</evidence>
<dbReference type="GO" id="GO:0000287">
    <property type="term" value="F:magnesium ion binding"/>
    <property type="evidence" value="ECO:0007669"/>
    <property type="project" value="TreeGrafter"/>
</dbReference>
<keyword evidence="5" id="KW-0479">Metal-binding</keyword>
<gene>
    <name evidence="11" type="ORF">A3B40_02430</name>
</gene>
<dbReference type="InterPro" id="IPR036412">
    <property type="entry name" value="HAD-like_sf"/>
</dbReference>
<dbReference type="NCBIfam" id="TIGR01488">
    <property type="entry name" value="HAD-SF-IB"/>
    <property type="match status" value="1"/>
</dbReference>
<comment type="catalytic activity">
    <reaction evidence="9">
        <text>O-phospho-L-serine + H2O = L-serine + phosphate</text>
        <dbReference type="Rhea" id="RHEA:21208"/>
        <dbReference type="ChEBI" id="CHEBI:15377"/>
        <dbReference type="ChEBI" id="CHEBI:33384"/>
        <dbReference type="ChEBI" id="CHEBI:43474"/>
        <dbReference type="ChEBI" id="CHEBI:57524"/>
        <dbReference type="EC" id="3.1.3.3"/>
    </reaction>
</comment>
<dbReference type="Gene3D" id="3.40.50.1000">
    <property type="entry name" value="HAD superfamily/HAD-like"/>
    <property type="match status" value="1"/>
</dbReference>
<dbReference type="InterPro" id="IPR050582">
    <property type="entry name" value="HAD-like_SerB"/>
</dbReference>
<dbReference type="InterPro" id="IPR023214">
    <property type="entry name" value="HAD_sf"/>
</dbReference>
<dbReference type="PANTHER" id="PTHR43344:SF2">
    <property type="entry name" value="PHOSPHOSERINE PHOSPHATASE"/>
    <property type="match status" value="1"/>
</dbReference>
<evidence type="ECO:0000256" key="1">
    <source>
        <dbReference type="ARBA" id="ARBA00001946"/>
    </source>
</evidence>
<evidence type="ECO:0000256" key="6">
    <source>
        <dbReference type="ARBA" id="ARBA00022801"/>
    </source>
</evidence>
<dbReference type="EC" id="3.1.3.3" evidence="3"/>
<keyword evidence="4" id="KW-0028">Amino-acid biosynthesis</keyword>
<comment type="cofactor">
    <cofactor evidence="1">
        <name>Mg(2+)</name>
        <dbReference type="ChEBI" id="CHEBI:18420"/>
    </cofactor>
</comment>
<evidence type="ECO:0000256" key="5">
    <source>
        <dbReference type="ARBA" id="ARBA00022723"/>
    </source>
</evidence>
<organism evidence="11 12">
    <name type="scientific">Candidatus Roizmanbacteria bacterium RIFCSPLOWO2_01_FULL_37_16</name>
    <dbReference type="NCBI Taxonomy" id="1802058"/>
    <lineage>
        <taxon>Bacteria</taxon>
        <taxon>Candidatus Roizmaniibacteriota</taxon>
    </lineage>
</organism>
<protein>
    <recommendedName>
        <fullName evidence="3">phosphoserine phosphatase</fullName>
        <ecNumber evidence="3">3.1.3.3</ecNumber>
    </recommendedName>
</protein>
<dbReference type="PANTHER" id="PTHR43344">
    <property type="entry name" value="PHOSPHOSERINE PHOSPHATASE"/>
    <property type="match status" value="1"/>
</dbReference>
<sequence>MIKAVLLDFDGTLVYRDILDVICGIVGKAKESYKINNDFLTGKLPGLTALITRINFLQGLSLFQIEKQLDQDTYLTTGAKELIDFLNQQKIIIILYSGNITPILSYYQKLLGINYIVGSQPKMEGQKIIGISKEDFPGKEFKLLGVKKILHKLSILKEETLAIGDSSADKSMFKFAGKSVAINPKNGIEKFTDFVIDNNLSKTIPIIKKLNKIY</sequence>
<evidence type="ECO:0000256" key="10">
    <source>
        <dbReference type="ARBA" id="ARBA00048523"/>
    </source>
</evidence>